<gene>
    <name evidence="1" type="ORF">C2845_PM01G30450</name>
</gene>
<organism evidence="1 2">
    <name type="scientific">Panicum miliaceum</name>
    <name type="common">Proso millet</name>
    <name type="synonym">Broomcorn millet</name>
    <dbReference type="NCBI Taxonomy" id="4540"/>
    <lineage>
        <taxon>Eukaryota</taxon>
        <taxon>Viridiplantae</taxon>
        <taxon>Streptophyta</taxon>
        <taxon>Embryophyta</taxon>
        <taxon>Tracheophyta</taxon>
        <taxon>Spermatophyta</taxon>
        <taxon>Magnoliopsida</taxon>
        <taxon>Liliopsida</taxon>
        <taxon>Poales</taxon>
        <taxon>Poaceae</taxon>
        <taxon>PACMAD clade</taxon>
        <taxon>Panicoideae</taxon>
        <taxon>Panicodae</taxon>
        <taxon>Paniceae</taxon>
        <taxon>Panicinae</taxon>
        <taxon>Panicum</taxon>
        <taxon>Panicum sect. Panicum</taxon>
    </lineage>
</organism>
<evidence type="ECO:0000313" key="2">
    <source>
        <dbReference type="Proteomes" id="UP000275267"/>
    </source>
</evidence>
<dbReference type="EMBL" id="PQIB02000001">
    <property type="protein sequence ID" value="RLN42626.1"/>
    <property type="molecule type" value="Genomic_DNA"/>
</dbReference>
<keyword evidence="2" id="KW-1185">Reference proteome</keyword>
<name>A0A3L6TSI3_PANMI</name>
<comment type="caution">
    <text evidence="1">The sequence shown here is derived from an EMBL/GenBank/DDBJ whole genome shotgun (WGS) entry which is preliminary data.</text>
</comment>
<dbReference type="Proteomes" id="UP000275267">
    <property type="component" value="Unassembled WGS sequence"/>
</dbReference>
<reference evidence="2" key="1">
    <citation type="journal article" date="2019" name="Nat. Commun.">
        <title>The genome of broomcorn millet.</title>
        <authorList>
            <person name="Zou C."/>
            <person name="Miki D."/>
            <person name="Li D."/>
            <person name="Tang Q."/>
            <person name="Xiao L."/>
            <person name="Rajput S."/>
            <person name="Deng P."/>
            <person name="Jia W."/>
            <person name="Huang R."/>
            <person name="Zhang M."/>
            <person name="Sun Y."/>
            <person name="Hu J."/>
            <person name="Fu X."/>
            <person name="Schnable P.S."/>
            <person name="Li F."/>
            <person name="Zhang H."/>
            <person name="Feng B."/>
            <person name="Zhu X."/>
            <person name="Liu R."/>
            <person name="Schnable J.C."/>
            <person name="Zhu J.-K."/>
            <person name="Zhang H."/>
        </authorList>
    </citation>
    <scope>NUCLEOTIDE SEQUENCE [LARGE SCALE GENOMIC DNA]</scope>
</reference>
<dbReference type="AlphaFoldDB" id="A0A3L6TSI3"/>
<evidence type="ECO:0000313" key="1">
    <source>
        <dbReference type="EMBL" id="RLN42626.1"/>
    </source>
</evidence>
<sequence length="53" mass="5623">MRRMGSGGRCGRIRIPDRRILGSPTARFAAQPLPSPIASVWLPASTIQGPAHG</sequence>
<proteinExistence type="predicted"/>
<accession>A0A3L6TSI3</accession>
<protein>
    <submittedName>
        <fullName evidence="1">Uncharacterized protein</fullName>
    </submittedName>
</protein>